<dbReference type="AlphaFoldDB" id="F0XNC5"/>
<dbReference type="EMBL" id="GL629795">
    <property type="protein sequence ID" value="EFX00884.1"/>
    <property type="molecule type" value="Genomic_DNA"/>
</dbReference>
<dbReference type="GO" id="GO:0000448">
    <property type="term" value="P:cleavage in ITS2 between 5.8S rRNA and LSU-rRNA of tricistronic rRNA transcript (SSU-rRNA, 5.8S rRNA, LSU-rRNA)"/>
    <property type="evidence" value="ECO:0007669"/>
    <property type="project" value="TreeGrafter"/>
</dbReference>
<feature type="domain" description="Clp1 P-loop" evidence="10">
    <location>
        <begin position="282"/>
        <end position="487"/>
    </location>
</feature>
<comment type="similarity">
    <text evidence="2">Belongs to the Clp1 family. NOL9/GRC3 subfamily.</text>
</comment>
<name>F0XNC5_GROCL</name>
<evidence type="ECO:0000256" key="4">
    <source>
        <dbReference type="ARBA" id="ARBA00019824"/>
    </source>
</evidence>
<dbReference type="InterPro" id="IPR045116">
    <property type="entry name" value="Clp1/Grc3"/>
</dbReference>
<evidence type="ECO:0000256" key="9">
    <source>
        <dbReference type="SAM" id="MobiDB-lite"/>
    </source>
</evidence>
<keyword evidence="8" id="KW-0067">ATP-binding</keyword>
<feature type="compositionally biased region" description="Polar residues" evidence="9">
    <location>
        <begin position="118"/>
        <end position="127"/>
    </location>
</feature>
<feature type="region of interest" description="Disordered" evidence="9">
    <location>
        <begin position="54"/>
        <end position="131"/>
    </location>
</feature>
<dbReference type="InterPro" id="IPR032319">
    <property type="entry name" value="CLP1_P"/>
</dbReference>
<sequence>MAVTKKKRRLETEPQTQVAATSTAATAAAAAPAMSAFALRRRLLQKAEVPVVGGDIGIQAAPTGESCGSSGPDDDSTTRPAGQTEPDSRPASATKTSEAIETADEPSGFKPRREAPVQRSTFRPTKQNCRHRADGSMRLKLAEGERLVILGSYGVVVGSGEVTVAGATLRPRRQAYWVHAPQCHALPIVRCTDEATVTLVPHLGAAGLRKLERLAPVFGQLWNETKEAKETFQILYTPQDGTTRSQGLVSPPEWNKLMAELAAAKRTGSRRSGGAGVYFVCGPKGSGKSTFSRLLTNRLLTEEASTGGAVAMLDIDPGQPEFATPGTVSLVRVSEPNLSPPFCHPYVASRGSPGSSGSPGSVQRLRAHDLAAASLASDPEHYIACVMDLYGAYQRDQRDQGGRRCPLVINTPGWVLGTGLDVLAELVRRMRPSRVVYMSQDGPEETMQGLRAAYVDVPLVALPSQPSEYTSRTAQHLRAMQTMSYLHLDLGDKEAKDGLSWDPTPLTAVRPWVVPYASGPESGILGVLCYDYQPGPELLADAINGTVVSIVAVERAAAVWSDDGVESLPVVCSPEGLPCIVNSESTGLDPLHSYAVGVALLRGIDTTTQTLQLLTPVSAAAAVAEVLRQDGLGVVLVSGKQDAPTWAYTEELYRRRADVEAEADGDEVRHGDDEAMPWVEVLHGNEKRAVGSQVWRVRRDLGRNNGD</sequence>
<dbReference type="eggNOG" id="KOG2750">
    <property type="taxonomic scope" value="Eukaryota"/>
</dbReference>
<dbReference type="SUPFAM" id="SSF52540">
    <property type="entry name" value="P-loop containing nucleoside triphosphate hydrolases"/>
    <property type="match status" value="1"/>
</dbReference>
<feature type="region of interest" description="Disordered" evidence="9">
    <location>
        <begin position="1"/>
        <end position="22"/>
    </location>
</feature>
<protein>
    <recommendedName>
        <fullName evidence="4">Polynucleotide 5'-hydroxyl-kinase GRC3</fullName>
    </recommendedName>
    <alternativeName>
        <fullName evidence="3">Polynucleotide 5'-hydroxyl-kinase grc3</fullName>
    </alternativeName>
</protein>
<gene>
    <name evidence="11" type="ORF">CMQ_1965</name>
</gene>
<accession>F0XNC5</accession>
<dbReference type="Proteomes" id="UP000007796">
    <property type="component" value="Unassembled WGS sequence"/>
</dbReference>
<comment type="function">
    <text evidence="1">Polynucleotide 5'-kinase involved in rRNA processing.</text>
</comment>
<evidence type="ECO:0000259" key="10">
    <source>
        <dbReference type="Pfam" id="PF16575"/>
    </source>
</evidence>
<dbReference type="OrthoDB" id="4054781at2759"/>
<dbReference type="GO" id="GO:0051731">
    <property type="term" value="F:polynucleotide 5'-hydroxyl-kinase activity"/>
    <property type="evidence" value="ECO:0007669"/>
    <property type="project" value="InterPro"/>
</dbReference>
<evidence type="ECO:0000256" key="7">
    <source>
        <dbReference type="ARBA" id="ARBA00022777"/>
    </source>
</evidence>
<dbReference type="RefSeq" id="XP_014170366.1">
    <property type="nucleotide sequence ID" value="XM_014314891.1"/>
</dbReference>
<evidence type="ECO:0000256" key="8">
    <source>
        <dbReference type="ARBA" id="ARBA00022840"/>
    </source>
</evidence>
<organism evidence="12">
    <name type="scientific">Grosmannia clavigera (strain kw1407 / UAMH 11150)</name>
    <name type="common">Blue stain fungus</name>
    <name type="synonym">Graphiocladiella clavigera</name>
    <dbReference type="NCBI Taxonomy" id="655863"/>
    <lineage>
        <taxon>Eukaryota</taxon>
        <taxon>Fungi</taxon>
        <taxon>Dikarya</taxon>
        <taxon>Ascomycota</taxon>
        <taxon>Pezizomycotina</taxon>
        <taxon>Sordariomycetes</taxon>
        <taxon>Sordariomycetidae</taxon>
        <taxon>Ophiostomatales</taxon>
        <taxon>Ophiostomataceae</taxon>
        <taxon>Leptographium</taxon>
    </lineage>
</organism>
<evidence type="ECO:0000256" key="1">
    <source>
        <dbReference type="ARBA" id="ARBA00003798"/>
    </source>
</evidence>
<dbReference type="GO" id="GO:0005634">
    <property type="term" value="C:nucleus"/>
    <property type="evidence" value="ECO:0007669"/>
    <property type="project" value="TreeGrafter"/>
</dbReference>
<reference evidence="11 12" key="1">
    <citation type="journal article" date="2011" name="Proc. Natl. Acad. Sci. U.S.A.">
        <title>Genome and transcriptome analyses of the mountain pine beetle-fungal symbiont Grosmannia clavigera, a lodgepole pine pathogen.</title>
        <authorList>
            <person name="DiGuistini S."/>
            <person name="Wang Y."/>
            <person name="Liao N.Y."/>
            <person name="Taylor G."/>
            <person name="Tanguay P."/>
            <person name="Feau N."/>
            <person name="Henrissat B."/>
            <person name="Chan S.K."/>
            <person name="Hesse-Orce U."/>
            <person name="Alamouti S.M."/>
            <person name="Tsui C.K.M."/>
            <person name="Docking R.T."/>
            <person name="Levasseur A."/>
            <person name="Haridas S."/>
            <person name="Robertson G."/>
            <person name="Birol I."/>
            <person name="Holt R.A."/>
            <person name="Marra M.A."/>
            <person name="Hamelin R.C."/>
            <person name="Hirst M."/>
            <person name="Jones S.J.M."/>
            <person name="Bohlmann J."/>
            <person name="Breuil C."/>
        </authorList>
    </citation>
    <scope>NUCLEOTIDE SEQUENCE [LARGE SCALE GENOMIC DNA]</scope>
    <source>
        <strain evidence="12">kw1407 / UAMH 11150</strain>
    </source>
</reference>
<dbReference type="PANTHER" id="PTHR12755:SF3">
    <property type="entry name" value="POLYNUCLEOTIDE 5'-HYDROXYL-KINASE NOL9"/>
    <property type="match status" value="1"/>
</dbReference>
<keyword evidence="6" id="KW-0547">Nucleotide-binding</keyword>
<dbReference type="GO" id="GO:0005524">
    <property type="term" value="F:ATP binding"/>
    <property type="evidence" value="ECO:0007669"/>
    <property type="project" value="UniProtKB-KW"/>
</dbReference>
<evidence type="ECO:0000313" key="11">
    <source>
        <dbReference type="EMBL" id="EFX00884.1"/>
    </source>
</evidence>
<dbReference type="PANTHER" id="PTHR12755">
    <property type="entry name" value="CLEAVAGE/POLYADENYLATION FACTOR IA SUBUNIT CLP1P"/>
    <property type="match status" value="1"/>
</dbReference>
<dbReference type="InParanoid" id="F0XNC5"/>
<dbReference type="HOGENOM" id="CLU_010345_1_0_1"/>
<dbReference type="FunCoup" id="F0XNC5">
    <property type="interactions" value="134"/>
</dbReference>
<dbReference type="Pfam" id="PF16575">
    <property type="entry name" value="CLP1_P"/>
    <property type="match status" value="1"/>
</dbReference>
<dbReference type="GeneID" id="25974901"/>
<keyword evidence="5" id="KW-0808">Transferase</keyword>
<dbReference type="Gene3D" id="3.40.50.300">
    <property type="entry name" value="P-loop containing nucleotide triphosphate hydrolases"/>
    <property type="match status" value="1"/>
</dbReference>
<evidence type="ECO:0000256" key="3">
    <source>
        <dbReference type="ARBA" id="ARBA00018706"/>
    </source>
</evidence>
<evidence type="ECO:0000313" key="12">
    <source>
        <dbReference type="Proteomes" id="UP000007796"/>
    </source>
</evidence>
<keyword evidence="7" id="KW-0418">Kinase</keyword>
<keyword evidence="12" id="KW-1185">Reference proteome</keyword>
<dbReference type="STRING" id="655863.F0XNC5"/>
<proteinExistence type="inferred from homology"/>
<dbReference type="InterPro" id="IPR027417">
    <property type="entry name" value="P-loop_NTPase"/>
</dbReference>
<evidence type="ECO:0000256" key="5">
    <source>
        <dbReference type="ARBA" id="ARBA00022679"/>
    </source>
</evidence>
<evidence type="ECO:0000256" key="6">
    <source>
        <dbReference type="ARBA" id="ARBA00022741"/>
    </source>
</evidence>
<evidence type="ECO:0000256" key="2">
    <source>
        <dbReference type="ARBA" id="ARBA00011003"/>
    </source>
</evidence>